<dbReference type="InterPro" id="IPR050077">
    <property type="entry name" value="LexA_repressor"/>
</dbReference>
<feature type="domain" description="HTH cro/C1-type" evidence="1">
    <location>
        <begin position="10"/>
        <end position="64"/>
    </location>
</feature>
<reference evidence="2" key="1">
    <citation type="submission" date="2023-05" db="EMBL/GenBank/DDBJ databases">
        <title>Cataloging the Phylogenetic Diversity of Human Bladder Bacteria.</title>
        <authorList>
            <person name="Du J."/>
        </authorList>
    </citation>
    <scope>NUCLEOTIDE SEQUENCE</scope>
    <source>
        <strain evidence="2">UMB6975B</strain>
    </source>
</reference>
<dbReference type="Proteomes" id="UP001232113">
    <property type="component" value="Unassembled WGS sequence"/>
</dbReference>
<evidence type="ECO:0000259" key="1">
    <source>
        <dbReference type="PROSITE" id="PS50943"/>
    </source>
</evidence>
<dbReference type="Gene3D" id="2.10.109.10">
    <property type="entry name" value="Umud Fragment, subunit A"/>
    <property type="match status" value="1"/>
</dbReference>
<dbReference type="Pfam" id="PF01381">
    <property type="entry name" value="HTH_3"/>
    <property type="match status" value="1"/>
</dbReference>
<dbReference type="InterPro" id="IPR001387">
    <property type="entry name" value="Cro/C1-type_HTH"/>
</dbReference>
<dbReference type="SMART" id="SM00530">
    <property type="entry name" value="HTH_XRE"/>
    <property type="match status" value="1"/>
</dbReference>
<gene>
    <name evidence="2" type="ORF">QP354_05080</name>
</gene>
<dbReference type="CDD" id="cd00093">
    <property type="entry name" value="HTH_XRE"/>
    <property type="match status" value="1"/>
</dbReference>
<dbReference type="Pfam" id="PF00717">
    <property type="entry name" value="Peptidase_S24"/>
    <property type="match status" value="1"/>
</dbReference>
<dbReference type="InterPro" id="IPR010982">
    <property type="entry name" value="Lambda_DNA-bd_dom_sf"/>
</dbReference>
<dbReference type="InterPro" id="IPR015927">
    <property type="entry name" value="Peptidase_S24_S26A/B/C"/>
</dbReference>
<comment type="caution">
    <text evidence="2">The sequence shown here is derived from an EMBL/GenBank/DDBJ whole genome shotgun (WGS) entry which is preliminary data.</text>
</comment>
<name>A0AAW6XQC4_9LACO</name>
<dbReference type="PANTHER" id="PTHR33516:SF2">
    <property type="entry name" value="LEXA REPRESSOR-RELATED"/>
    <property type="match status" value="1"/>
</dbReference>
<dbReference type="PANTHER" id="PTHR33516">
    <property type="entry name" value="LEXA REPRESSOR"/>
    <property type="match status" value="1"/>
</dbReference>
<evidence type="ECO:0000313" key="2">
    <source>
        <dbReference type="EMBL" id="MDK6868443.1"/>
    </source>
</evidence>
<dbReference type="AlphaFoldDB" id="A0AAW6XQC4"/>
<dbReference type="GO" id="GO:0003677">
    <property type="term" value="F:DNA binding"/>
    <property type="evidence" value="ECO:0007669"/>
    <property type="project" value="InterPro"/>
</dbReference>
<dbReference type="InterPro" id="IPR039418">
    <property type="entry name" value="LexA-like"/>
</dbReference>
<protein>
    <submittedName>
        <fullName evidence="2">XRE family transcriptional regulator</fullName>
    </submittedName>
</protein>
<dbReference type="CDD" id="cd06529">
    <property type="entry name" value="S24_LexA-like"/>
    <property type="match status" value="1"/>
</dbReference>
<dbReference type="SUPFAM" id="SSF47413">
    <property type="entry name" value="lambda repressor-like DNA-binding domains"/>
    <property type="match status" value="1"/>
</dbReference>
<dbReference type="SUPFAM" id="SSF51306">
    <property type="entry name" value="LexA/Signal peptidase"/>
    <property type="match status" value="1"/>
</dbReference>
<evidence type="ECO:0000313" key="3">
    <source>
        <dbReference type="Proteomes" id="UP001232113"/>
    </source>
</evidence>
<sequence>MDNNILGDNIKKYRKASSYTQKDLANLLKVKPTTVASWEQGRNKPLMDKVTKLTNIFGVSLTDLVGSDQENEVTDYFSQKPRMVPLLGTIAMGAPITAEQNIEKYIPEYMMDRYADDTLFALRCQGDSMYPLIPNGAIAIIRQQTDVENGEIAAVLINGEATLKKVLHVGKAVVLRPANPEYRDIILDKDHPGTILGKMIKYEMNFD</sequence>
<dbReference type="Gene3D" id="1.10.260.40">
    <property type="entry name" value="lambda repressor-like DNA-binding domains"/>
    <property type="match status" value="1"/>
</dbReference>
<proteinExistence type="predicted"/>
<dbReference type="EMBL" id="JASOLY010000007">
    <property type="protein sequence ID" value="MDK6868443.1"/>
    <property type="molecule type" value="Genomic_DNA"/>
</dbReference>
<organism evidence="2 3">
    <name type="scientific">Lactobacillus paragasseri</name>
    <dbReference type="NCBI Taxonomy" id="2107999"/>
    <lineage>
        <taxon>Bacteria</taxon>
        <taxon>Bacillati</taxon>
        <taxon>Bacillota</taxon>
        <taxon>Bacilli</taxon>
        <taxon>Lactobacillales</taxon>
        <taxon>Lactobacillaceae</taxon>
        <taxon>Lactobacillus</taxon>
    </lineage>
</organism>
<dbReference type="RefSeq" id="WP_003656217.1">
    <property type="nucleotide sequence ID" value="NZ_JASOLY010000007.1"/>
</dbReference>
<dbReference type="PROSITE" id="PS50943">
    <property type="entry name" value="HTH_CROC1"/>
    <property type="match status" value="1"/>
</dbReference>
<accession>A0AAW6XQC4</accession>
<dbReference type="InterPro" id="IPR036286">
    <property type="entry name" value="LexA/Signal_pep-like_sf"/>
</dbReference>